<accession>A0AAD8W5U9</accession>
<dbReference type="InterPro" id="IPR008271">
    <property type="entry name" value="Ser/Thr_kinase_AS"/>
</dbReference>
<dbReference type="Pfam" id="PF01803">
    <property type="entry name" value="LIM_bind"/>
    <property type="match status" value="1"/>
</dbReference>
<dbReference type="SUPFAM" id="SSF56112">
    <property type="entry name" value="Protein kinase-like (PK-like)"/>
    <property type="match status" value="1"/>
</dbReference>
<dbReference type="PANTHER" id="PTHR45707:SF76">
    <property type="entry name" value="PROTEIN KINASE DOMAIN-CONTAINING PROTEIN"/>
    <property type="match status" value="1"/>
</dbReference>
<organism evidence="7 8">
    <name type="scientific">Lolium multiflorum</name>
    <name type="common">Italian ryegrass</name>
    <name type="synonym">Lolium perenne subsp. multiflorum</name>
    <dbReference type="NCBI Taxonomy" id="4521"/>
    <lineage>
        <taxon>Eukaryota</taxon>
        <taxon>Viridiplantae</taxon>
        <taxon>Streptophyta</taxon>
        <taxon>Embryophyta</taxon>
        <taxon>Tracheophyta</taxon>
        <taxon>Spermatophyta</taxon>
        <taxon>Magnoliopsida</taxon>
        <taxon>Liliopsida</taxon>
        <taxon>Poales</taxon>
        <taxon>Poaceae</taxon>
        <taxon>BOP clade</taxon>
        <taxon>Pooideae</taxon>
        <taxon>Poodae</taxon>
        <taxon>Poeae</taxon>
        <taxon>Poeae Chloroplast Group 2 (Poeae type)</taxon>
        <taxon>Loliodinae</taxon>
        <taxon>Loliinae</taxon>
        <taxon>Lolium</taxon>
    </lineage>
</organism>
<dbReference type="PROSITE" id="PS50011">
    <property type="entry name" value="PROTEIN_KINASE_DOM"/>
    <property type="match status" value="1"/>
</dbReference>
<dbReference type="PROSITE" id="PS00107">
    <property type="entry name" value="PROTEIN_KINASE_ATP"/>
    <property type="match status" value="1"/>
</dbReference>
<dbReference type="PROSITE" id="PS00108">
    <property type="entry name" value="PROTEIN_KINASE_ST"/>
    <property type="match status" value="1"/>
</dbReference>
<proteinExistence type="predicted"/>
<keyword evidence="3" id="KW-0418">Kinase</keyword>
<gene>
    <name evidence="7" type="ORF">QYE76_059807</name>
</gene>
<dbReference type="Gene3D" id="3.30.200.20">
    <property type="entry name" value="Phosphorylase Kinase, domain 1"/>
    <property type="match status" value="1"/>
</dbReference>
<dbReference type="SMART" id="SM00220">
    <property type="entry name" value="S_TKc"/>
    <property type="match status" value="1"/>
</dbReference>
<evidence type="ECO:0000313" key="8">
    <source>
        <dbReference type="Proteomes" id="UP001231189"/>
    </source>
</evidence>
<evidence type="ECO:0000256" key="2">
    <source>
        <dbReference type="ARBA" id="ARBA00022741"/>
    </source>
</evidence>
<evidence type="ECO:0000259" key="6">
    <source>
        <dbReference type="PROSITE" id="PS50011"/>
    </source>
</evidence>
<dbReference type="FunFam" id="1.10.510.10:FF:000870">
    <property type="entry name" value="OSJNBa0016N04.16-like protein"/>
    <property type="match status" value="1"/>
</dbReference>
<name>A0AAD8W5U9_LOLMU</name>
<reference evidence="7" key="1">
    <citation type="submission" date="2023-07" db="EMBL/GenBank/DDBJ databases">
        <title>A chromosome-level genome assembly of Lolium multiflorum.</title>
        <authorList>
            <person name="Chen Y."/>
            <person name="Copetti D."/>
            <person name="Kolliker R."/>
            <person name="Studer B."/>
        </authorList>
    </citation>
    <scope>NUCLEOTIDE SEQUENCE</scope>
    <source>
        <strain evidence="7">02402/16</strain>
        <tissue evidence="7">Leaf</tissue>
    </source>
</reference>
<keyword evidence="2 5" id="KW-0547">Nucleotide-binding</keyword>
<keyword evidence="1" id="KW-0808">Transferase</keyword>
<dbReference type="FunFam" id="3.30.200.20:FF:000465">
    <property type="entry name" value="Cysteine-rich receptor-like protein kinase 6"/>
    <property type="match status" value="1"/>
</dbReference>
<feature type="domain" description="Protein kinase" evidence="6">
    <location>
        <begin position="37"/>
        <end position="327"/>
    </location>
</feature>
<protein>
    <recommendedName>
        <fullName evidence="6">Protein kinase domain-containing protein</fullName>
    </recommendedName>
</protein>
<dbReference type="InterPro" id="IPR000719">
    <property type="entry name" value="Prot_kinase_dom"/>
</dbReference>
<dbReference type="InterPro" id="IPR011009">
    <property type="entry name" value="Kinase-like_dom_sf"/>
</dbReference>
<comment type="caution">
    <text evidence="7">The sequence shown here is derived from an EMBL/GenBank/DDBJ whole genome shotgun (WGS) entry which is preliminary data.</text>
</comment>
<dbReference type="Gene3D" id="1.10.510.10">
    <property type="entry name" value="Transferase(Phosphotransferase) domain 1"/>
    <property type="match status" value="1"/>
</dbReference>
<dbReference type="AlphaFoldDB" id="A0AAD8W5U9"/>
<dbReference type="Pfam" id="PF00069">
    <property type="entry name" value="Pkinase"/>
    <property type="match status" value="1"/>
</dbReference>
<evidence type="ECO:0000256" key="3">
    <source>
        <dbReference type="ARBA" id="ARBA00022777"/>
    </source>
</evidence>
<sequence>MGGRIENPYEVLEGILAGVVEPRDLPLALLEDITEHFSDERKIGEGGFGAVYKGLLHNGETVAVKKILKAIPSSQTQFENEVNLLMKLKHQNIVRLVGYCYETRHLHMPYEGKSVFAWDTESLLCLECMPNGSLDKYISDASSGLNWHTRCKIIKGISYGLQYLHEHSNGPIIHLDLKPANILLDAKMLPKITDFGLTRLFDQNQTIHTANTSGTLGYMSPELLRGIITPMSDIFSLGVIIMEVITGHRDYPDDIRKNSEGFIVLELQKWRNRLQKEPCYSSLETDCQQIERCIQIGLICVNPERTKRPTMKKIVDMLEGFESMNWYISNEQHQQQHQHISKNLQKSITTATTAAAATSAAVASSPESERANPGKLAPYYPGTCARRLNQYMYHQQHRPQGNNIEYWRKFVKEYFAPTAKKRWCVSLYGSDRQTTGVFPQGMQLQDVWHCEICNQKPGRGFETTFEVLPRLYQIKYESGLEELLYIDMPRESTNASGQITLDYMKAIQESVFEQLRVVREGHLRVVFNPDLKIVSWEFCARHHEELIPRR</sequence>
<evidence type="ECO:0000256" key="1">
    <source>
        <dbReference type="ARBA" id="ARBA00022679"/>
    </source>
</evidence>
<dbReference type="EMBL" id="JAUUTY010000004">
    <property type="protein sequence ID" value="KAK1642002.1"/>
    <property type="molecule type" value="Genomic_DNA"/>
</dbReference>
<dbReference type="PANTHER" id="PTHR45707">
    <property type="entry name" value="C2 CALCIUM/LIPID-BINDING PLANT PHOSPHORIBOSYLTRANSFERASE FAMILY PROTEIN"/>
    <property type="match status" value="1"/>
</dbReference>
<dbReference type="InterPro" id="IPR029005">
    <property type="entry name" value="LIM-bd/SEUSS"/>
</dbReference>
<evidence type="ECO:0000256" key="5">
    <source>
        <dbReference type="PROSITE-ProRule" id="PRU10141"/>
    </source>
</evidence>
<keyword evidence="4 5" id="KW-0067">ATP-binding</keyword>
<dbReference type="Proteomes" id="UP001231189">
    <property type="component" value="Unassembled WGS sequence"/>
</dbReference>
<feature type="binding site" evidence="5">
    <location>
        <position position="66"/>
    </location>
    <ligand>
        <name>ATP</name>
        <dbReference type="ChEBI" id="CHEBI:30616"/>
    </ligand>
</feature>
<evidence type="ECO:0000313" key="7">
    <source>
        <dbReference type="EMBL" id="KAK1642002.1"/>
    </source>
</evidence>
<dbReference type="InterPro" id="IPR017441">
    <property type="entry name" value="Protein_kinase_ATP_BS"/>
</dbReference>
<keyword evidence="8" id="KW-1185">Reference proteome</keyword>
<dbReference type="GO" id="GO:0004672">
    <property type="term" value="F:protein kinase activity"/>
    <property type="evidence" value="ECO:0007669"/>
    <property type="project" value="InterPro"/>
</dbReference>
<evidence type="ECO:0000256" key="4">
    <source>
        <dbReference type="ARBA" id="ARBA00022840"/>
    </source>
</evidence>
<dbReference type="GO" id="GO:0005524">
    <property type="term" value="F:ATP binding"/>
    <property type="evidence" value="ECO:0007669"/>
    <property type="project" value="UniProtKB-UniRule"/>
</dbReference>